<keyword evidence="3" id="KW-1185">Reference proteome</keyword>
<dbReference type="Proteomes" id="UP000652761">
    <property type="component" value="Unassembled WGS sequence"/>
</dbReference>
<dbReference type="Pfam" id="PF10536">
    <property type="entry name" value="PMD"/>
    <property type="match status" value="1"/>
</dbReference>
<sequence>MAWGINNLDVHAKRYHEIHLDWAALGALIKLWHPQTHTFLFKTFEATILLEEVEVLLGLKQMKRGAEDEMAVMPRSYTSRGVYTTLVIVGVDTSIDGVDTGSLFLELFHEDRVQCVNTAPGSVDTRPSSQET</sequence>
<protein>
    <recommendedName>
        <fullName evidence="1">Aminotransferase-like plant mobile domain-containing protein</fullName>
    </recommendedName>
</protein>
<evidence type="ECO:0000313" key="2">
    <source>
        <dbReference type="EMBL" id="MQM18454.1"/>
    </source>
</evidence>
<feature type="domain" description="Aminotransferase-like plant mobile" evidence="1">
    <location>
        <begin position="16"/>
        <end position="60"/>
    </location>
</feature>
<comment type="caution">
    <text evidence="2">The sequence shown here is derived from an EMBL/GenBank/DDBJ whole genome shotgun (WGS) entry which is preliminary data.</text>
</comment>
<dbReference type="InterPro" id="IPR019557">
    <property type="entry name" value="AminoTfrase-like_pln_mobile"/>
</dbReference>
<name>A0A843XG06_COLES</name>
<evidence type="ECO:0000313" key="3">
    <source>
        <dbReference type="Proteomes" id="UP000652761"/>
    </source>
</evidence>
<reference evidence="2" key="1">
    <citation type="submission" date="2017-07" db="EMBL/GenBank/DDBJ databases">
        <title>Taro Niue Genome Assembly and Annotation.</title>
        <authorList>
            <person name="Atibalentja N."/>
            <person name="Keating K."/>
            <person name="Fields C.J."/>
        </authorList>
    </citation>
    <scope>NUCLEOTIDE SEQUENCE</scope>
    <source>
        <strain evidence="2">Niue_2</strain>
        <tissue evidence="2">Leaf</tissue>
    </source>
</reference>
<dbReference type="AlphaFoldDB" id="A0A843XG06"/>
<organism evidence="2 3">
    <name type="scientific">Colocasia esculenta</name>
    <name type="common">Wild taro</name>
    <name type="synonym">Arum esculentum</name>
    <dbReference type="NCBI Taxonomy" id="4460"/>
    <lineage>
        <taxon>Eukaryota</taxon>
        <taxon>Viridiplantae</taxon>
        <taxon>Streptophyta</taxon>
        <taxon>Embryophyta</taxon>
        <taxon>Tracheophyta</taxon>
        <taxon>Spermatophyta</taxon>
        <taxon>Magnoliopsida</taxon>
        <taxon>Liliopsida</taxon>
        <taxon>Araceae</taxon>
        <taxon>Aroideae</taxon>
        <taxon>Colocasieae</taxon>
        <taxon>Colocasia</taxon>
    </lineage>
</organism>
<evidence type="ECO:0000259" key="1">
    <source>
        <dbReference type="Pfam" id="PF10536"/>
    </source>
</evidence>
<accession>A0A843XG06</accession>
<dbReference type="EMBL" id="NMUH01008205">
    <property type="protein sequence ID" value="MQM18454.1"/>
    <property type="molecule type" value="Genomic_DNA"/>
</dbReference>
<gene>
    <name evidence="2" type="ORF">Taro_051446</name>
</gene>
<proteinExistence type="predicted"/>